<dbReference type="OMA" id="ANDCCEL"/>
<dbReference type="PANTHER" id="PTHR33053">
    <property type="entry name" value="PROTEIN, PUTATIVE-RELATED"/>
    <property type="match status" value="1"/>
</dbReference>
<dbReference type="PANTHER" id="PTHR33053:SF9">
    <property type="entry name" value="AGAP000105-PA"/>
    <property type="match status" value="1"/>
</dbReference>
<protein>
    <submittedName>
        <fullName evidence="2">AGAP002950-PA-like protein</fullName>
    </submittedName>
</protein>
<reference evidence="3" key="2">
    <citation type="submission" date="2020-05" db="UniProtKB">
        <authorList>
            <consortium name="EnsemblMetazoa"/>
        </authorList>
    </citation>
    <scope>IDENTIFICATION</scope>
</reference>
<sequence length="402" mass="45133">MEVEAAGNVQVESDAEPSSNCSSEDEEELISKRVSIFKNLSFEEGLRYWALLSSLPHVWLNLLLELIREKTHFALPKDARTLLHTNRIPATITSTAGGRMWYNGVQRSLEQRSSIVIMPSSISLNISIDGIPLHRSSREAFWPILISINELPKEAPLIVAIYSGQKKPQSMEGFLRCFVDEMNVILANGTTIRGQTIAVAVRCIIADAPARAMVKGAASFNARQGCLKCTALGTKNAVTGAVVFESTNASKRSDEDFRLERYPDHHRTRSPLLDLVNFDMIEDVIVSDRLHLIDLGVMRKLLQGWRAVYEHFLLFYCAITLLSSSVHKRNWVQAGQMLIQFVSKFNDVYSEGYVTSNVHNLVHVYDEVAKFGALGSLSAYPFENELQHIKNMLRNGYKGCNR</sequence>
<keyword evidence="4" id="KW-1185">Reference proteome</keyword>
<dbReference type="VEuPathDB" id="VectorBase:ASIC022014"/>
<dbReference type="EMBL" id="ATLV01027010">
    <property type="status" value="NOT_ANNOTATED_CDS"/>
    <property type="molecule type" value="Genomic_DNA"/>
</dbReference>
<evidence type="ECO:0000256" key="1">
    <source>
        <dbReference type="SAM" id="MobiDB-lite"/>
    </source>
</evidence>
<dbReference type="AlphaFoldDB" id="A0A084WU86"/>
<reference evidence="2 4" key="1">
    <citation type="journal article" date="2014" name="BMC Genomics">
        <title>Genome sequence of Anopheles sinensis provides insight into genetics basis of mosquito competence for malaria parasites.</title>
        <authorList>
            <person name="Zhou D."/>
            <person name="Zhang D."/>
            <person name="Ding G."/>
            <person name="Shi L."/>
            <person name="Hou Q."/>
            <person name="Ye Y."/>
            <person name="Xu Y."/>
            <person name="Zhou H."/>
            <person name="Xiong C."/>
            <person name="Li S."/>
            <person name="Yu J."/>
            <person name="Hong S."/>
            <person name="Yu X."/>
            <person name="Zou P."/>
            <person name="Chen C."/>
            <person name="Chang X."/>
            <person name="Wang W."/>
            <person name="Lv Y."/>
            <person name="Sun Y."/>
            <person name="Ma L."/>
            <person name="Shen B."/>
            <person name="Zhu C."/>
        </authorList>
    </citation>
    <scope>NUCLEOTIDE SEQUENCE [LARGE SCALE GENOMIC DNA]</scope>
</reference>
<evidence type="ECO:0000313" key="2">
    <source>
        <dbReference type="EMBL" id="KFB53780.1"/>
    </source>
</evidence>
<name>A0A084WU86_ANOSI</name>
<dbReference type="EMBL" id="KE525421">
    <property type="protein sequence ID" value="KFB53780.1"/>
    <property type="molecule type" value="Genomic_DNA"/>
</dbReference>
<dbReference type="STRING" id="74873.A0A084WU86"/>
<dbReference type="OrthoDB" id="7791141at2759"/>
<dbReference type="Proteomes" id="UP000030765">
    <property type="component" value="Unassembled WGS sequence"/>
</dbReference>
<proteinExistence type="predicted"/>
<organism evidence="2">
    <name type="scientific">Anopheles sinensis</name>
    <name type="common">Mosquito</name>
    <dbReference type="NCBI Taxonomy" id="74873"/>
    <lineage>
        <taxon>Eukaryota</taxon>
        <taxon>Metazoa</taxon>
        <taxon>Ecdysozoa</taxon>
        <taxon>Arthropoda</taxon>
        <taxon>Hexapoda</taxon>
        <taxon>Insecta</taxon>
        <taxon>Pterygota</taxon>
        <taxon>Neoptera</taxon>
        <taxon>Endopterygota</taxon>
        <taxon>Diptera</taxon>
        <taxon>Nematocera</taxon>
        <taxon>Culicoidea</taxon>
        <taxon>Culicidae</taxon>
        <taxon>Anophelinae</taxon>
        <taxon>Anopheles</taxon>
    </lineage>
</organism>
<accession>A0A084WU86</accession>
<gene>
    <name evidence="2" type="ORF">ZHAS_00022014</name>
</gene>
<feature type="region of interest" description="Disordered" evidence="1">
    <location>
        <begin position="1"/>
        <end position="26"/>
    </location>
</feature>
<dbReference type="EnsemblMetazoa" id="ASIC022014-RA">
    <property type="protein sequence ID" value="ASIC022014-PA"/>
    <property type="gene ID" value="ASIC022014"/>
</dbReference>
<evidence type="ECO:0000313" key="3">
    <source>
        <dbReference type="EnsemblMetazoa" id="ASIC022014-PA"/>
    </source>
</evidence>
<dbReference type="VEuPathDB" id="VectorBase:ASIS009660"/>
<evidence type="ECO:0000313" key="4">
    <source>
        <dbReference type="Proteomes" id="UP000030765"/>
    </source>
</evidence>